<sequence length="72" mass="8123">MDTDELIRQRIRARMQERGLTQAELARQLGIKPPSLAQILSGRRGLVPASLLNVLEALELKLDTFPKEETRA</sequence>
<protein>
    <recommendedName>
        <fullName evidence="1">HTH cro/C1-type domain-containing protein</fullName>
    </recommendedName>
</protein>
<proteinExistence type="predicted"/>
<dbReference type="RefSeq" id="WP_189055313.1">
    <property type="nucleotide sequence ID" value="NZ_BMOR01000004.1"/>
</dbReference>
<organism evidence="2 3">
    <name type="scientific">Deinococcus daejeonensis</name>
    <dbReference type="NCBI Taxonomy" id="1007098"/>
    <lineage>
        <taxon>Bacteria</taxon>
        <taxon>Thermotogati</taxon>
        <taxon>Deinococcota</taxon>
        <taxon>Deinococci</taxon>
        <taxon>Deinococcales</taxon>
        <taxon>Deinococcaceae</taxon>
        <taxon>Deinococcus</taxon>
    </lineage>
</organism>
<dbReference type="InterPro" id="IPR001387">
    <property type="entry name" value="Cro/C1-type_HTH"/>
</dbReference>
<dbReference type="SMART" id="SM00530">
    <property type="entry name" value="HTH_XRE"/>
    <property type="match status" value="1"/>
</dbReference>
<keyword evidence="3" id="KW-1185">Reference proteome</keyword>
<comment type="caution">
    <text evidence="2">The sequence shown here is derived from an EMBL/GenBank/DDBJ whole genome shotgun (WGS) entry which is preliminary data.</text>
</comment>
<gene>
    <name evidence="2" type="ORF">GCM10010842_13550</name>
</gene>
<dbReference type="EMBL" id="BMOR01000004">
    <property type="protein sequence ID" value="GGN34647.1"/>
    <property type="molecule type" value="Genomic_DNA"/>
</dbReference>
<name>A0ABQ2J1P6_9DEIO</name>
<dbReference type="PROSITE" id="PS50943">
    <property type="entry name" value="HTH_CROC1"/>
    <property type="match status" value="1"/>
</dbReference>
<dbReference type="Proteomes" id="UP000645517">
    <property type="component" value="Unassembled WGS sequence"/>
</dbReference>
<dbReference type="Gene3D" id="1.10.260.40">
    <property type="entry name" value="lambda repressor-like DNA-binding domains"/>
    <property type="match status" value="1"/>
</dbReference>
<accession>A0ABQ2J1P6</accession>
<dbReference type="SUPFAM" id="SSF47413">
    <property type="entry name" value="lambda repressor-like DNA-binding domains"/>
    <property type="match status" value="1"/>
</dbReference>
<evidence type="ECO:0000259" key="1">
    <source>
        <dbReference type="PROSITE" id="PS50943"/>
    </source>
</evidence>
<feature type="domain" description="HTH cro/C1-type" evidence="1">
    <location>
        <begin position="11"/>
        <end position="65"/>
    </location>
</feature>
<evidence type="ECO:0000313" key="2">
    <source>
        <dbReference type="EMBL" id="GGN34647.1"/>
    </source>
</evidence>
<dbReference type="CDD" id="cd00093">
    <property type="entry name" value="HTH_XRE"/>
    <property type="match status" value="1"/>
</dbReference>
<reference evidence="3" key="1">
    <citation type="journal article" date="2019" name="Int. J. Syst. Evol. Microbiol.">
        <title>The Global Catalogue of Microorganisms (GCM) 10K type strain sequencing project: providing services to taxonomists for standard genome sequencing and annotation.</title>
        <authorList>
            <consortium name="The Broad Institute Genomics Platform"/>
            <consortium name="The Broad Institute Genome Sequencing Center for Infectious Disease"/>
            <person name="Wu L."/>
            <person name="Ma J."/>
        </authorList>
    </citation>
    <scope>NUCLEOTIDE SEQUENCE [LARGE SCALE GENOMIC DNA]</scope>
    <source>
        <strain evidence="3">JCM 16918</strain>
    </source>
</reference>
<dbReference type="Pfam" id="PF01381">
    <property type="entry name" value="HTH_3"/>
    <property type="match status" value="1"/>
</dbReference>
<evidence type="ECO:0000313" key="3">
    <source>
        <dbReference type="Proteomes" id="UP000645517"/>
    </source>
</evidence>
<dbReference type="InterPro" id="IPR010982">
    <property type="entry name" value="Lambda_DNA-bd_dom_sf"/>
</dbReference>